<dbReference type="AlphaFoldDB" id="M2U5T9"/>
<feature type="compositionally biased region" description="Polar residues" evidence="1">
    <location>
        <begin position="1"/>
        <end position="15"/>
    </location>
</feature>
<evidence type="ECO:0000313" key="3">
    <source>
        <dbReference type="Proteomes" id="UP000011717"/>
    </source>
</evidence>
<feature type="region of interest" description="Disordered" evidence="1">
    <location>
        <begin position="1"/>
        <end position="49"/>
    </location>
</feature>
<organism evidence="2 3">
    <name type="scientific">Pacificimonas flava</name>
    <dbReference type="NCBI Taxonomy" id="1234595"/>
    <lineage>
        <taxon>Bacteria</taxon>
        <taxon>Pseudomonadati</taxon>
        <taxon>Pseudomonadota</taxon>
        <taxon>Alphaproteobacteria</taxon>
        <taxon>Sphingomonadales</taxon>
        <taxon>Sphingosinicellaceae</taxon>
        <taxon>Pacificimonas</taxon>
    </lineage>
</organism>
<comment type="caution">
    <text evidence="2">The sequence shown here is derived from an EMBL/GenBank/DDBJ whole genome shotgun (WGS) entry which is preliminary data.</text>
</comment>
<accession>M2U5T9</accession>
<reference evidence="2 3" key="1">
    <citation type="journal article" date="2013" name="Genome Announc.">
        <title>Draft Genome Sequence of Strain JLT2015T, Belonging to the Family Sphingomonadaceae of the Alphaproteobacteria.</title>
        <authorList>
            <person name="Tang K."/>
            <person name="Liu K."/>
            <person name="Li S."/>
            <person name="Jiao N."/>
        </authorList>
    </citation>
    <scope>NUCLEOTIDE SEQUENCE [LARGE SCALE GENOMIC DNA]</scope>
    <source>
        <strain evidence="2 3">JLT2015</strain>
    </source>
</reference>
<dbReference type="EMBL" id="AMRV01000003">
    <property type="protein sequence ID" value="EMD83353.1"/>
    <property type="molecule type" value="Genomic_DNA"/>
</dbReference>
<protein>
    <submittedName>
        <fullName evidence="2">Uncharacterized protein</fullName>
    </submittedName>
</protein>
<evidence type="ECO:0000313" key="2">
    <source>
        <dbReference type="EMBL" id="EMD83353.1"/>
    </source>
</evidence>
<gene>
    <name evidence="2" type="ORF">C725_1254</name>
</gene>
<keyword evidence="3" id="KW-1185">Reference proteome</keyword>
<proteinExistence type="predicted"/>
<name>M2U5T9_9SPHN</name>
<sequence>MKSQLLRTETLSQKDSGGRIGAPRTDAAQIAGYVGSDTRRSTPKANCVR</sequence>
<dbReference type="RefSeq" id="WP_008601016.1">
    <property type="nucleotide sequence ID" value="NZ_AMRV01000003.1"/>
</dbReference>
<evidence type="ECO:0000256" key="1">
    <source>
        <dbReference type="SAM" id="MobiDB-lite"/>
    </source>
</evidence>
<dbReference type="Proteomes" id="UP000011717">
    <property type="component" value="Unassembled WGS sequence"/>
</dbReference>